<dbReference type="GO" id="GO:0005634">
    <property type="term" value="C:nucleus"/>
    <property type="evidence" value="ECO:0007669"/>
    <property type="project" value="UniProtKB-SubCell"/>
</dbReference>
<dbReference type="FunFam" id="3.30.160.60:FF:000100">
    <property type="entry name" value="Zinc finger 45-like"/>
    <property type="match status" value="1"/>
</dbReference>
<feature type="compositionally biased region" description="Low complexity" evidence="8">
    <location>
        <begin position="252"/>
        <end position="262"/>
    </location>
</feature>
<evidence type="ECO:0000256" key="2">
    <source>
        <dbReference type="ARBA" id="ARBA00022723"/>
    </source>
</evidence>
<feature type="domain" description="C2H2-type" evidence="9">
    <location>
        <begin position="498"/>
        <end position="526"/>
    </location>
</feature>
<feature type="domain" description="C2H2-type" evidence="9">
    <location>
        <begin position="323"/>
        <end position="350"/>
    </location>
</feature>
<keyword evidence="3" id="KW-0677">Repeat</keyword>
<evidence type="ECO:0000313" key="11">
    <source>
        <dbReference type="Proteomes" id="UP001153620"/>
    </source>
</evidence>
<comment type="subcellular location">
    <subcellularLocation>
        <location evidence="1">Nucleus</location>
    </subcellularLocation>
</comment>
<keyword evidence="4 7" id="KW-0863">Zinc-finger</keyword>
<dbReference type="InterPro" id="IPR013087">
    <property type="entry name" value="Znf_C2H2_type"/>
</dbReference>
<evidence type="ECO:0000313" key="10">
    <source>
        <dbReference type="EMBL" id="CAG9810480.1"/>
    </source>
</evidence>
<feature type="domain" description="C2H2-type" evidence="9">
    <location>
        <begin position="410"/>
        <end position="437"/>
    </location>
</feature>
<name>A0A9N9WXV9_9DIPT</name>
<protein>
    <recommendedName>
        <fullName evidence="9">C2H2-type domain-containing protein</fullName>
    </recommendedName>
</protein>
<evidence type="ECO:0000256" key="1">
    <source>
        <dbReference type="ARBA" id="ARBA00004123"/>
    </source>
</evidence>
<dbReference type="EMBL" id="OU895880">
    <property type="protein sequence ID" value="CAG9810480.1"/>
    <property type="molecule type" value="Genomic_DNA"/>
</dbReference>
<keyword evidence="2" id="KW-0479">Metal-binding</keyword>
<dbReference type="PANTHER" id="PTHR24379">
    <property type="entry name" value="KRAB AND ZINC FINGER DOMAIN-CONTAINING"/>
    <property type="match status" value="1"/>
</dbReference>
<keyword evidence="11" id="KW-1185">Reference proteome</keyword>
<dbReference type="FunFam" id="3.30.160.60:FF:000145">
    <property type="entry name" value="Zinc finger protein 574"/>
    <property type="match status" value="1"/>
</dbReference>
<dbReference type="Gene3D" id="3.30.160.60">
    <property type="entry name" value="Classic Zinc Finger"/>
    <property type="match status" value="4"/>
</dbReference>
<feature type="domain" description="C2H2-type" evidence="9">
    <location>
        <begin position="351"/>
        <end position="379"/>
    </location>
</feature>
<gene>
    <name evidence="10" type="ORF">CHIRRI_LOCUS13293</name>
</gene>
<evidence type="ECO:0000256" key="8">
    <source>
        <dbReference type="SAM" id="MobiDB-lite"/>
    </source>
</evidence>
<feature type="region of interest" description="Disordered" evidence="8">
    <location>
        <begin position="237"/>
        <end position="265"/>
    </location>
</feature>
<evidence type="ECO:0000259" key="9">
    <source>
        <dbReference type="PROSITE" id="PS50157"/>
    </source>
</evidence>
<feature type="domain" description="C2H2-type" evidence="9">
    <location>
        <begin position="438"/>
        <end position="465"/>
    </location>
</feature>
<organism evidence="10 11">
    <name type="scientific">Chironomus riparius</name>
    <dbReference type="NCBI Taxonomy" id="315576"/>
    <lineage>
        <taxon>Eukaryota</taxon>
        <taxon>Metazoa</taxon>
        <taxon>Ecdysozoa</taxon>
        <taxon>Arthropoda</taxon>
        <taxon>Hexapoda</taxon>
        <taxon>Insecta</taxon>
        <taxon>Pterygota</taxon>
        <taxon>Neoptera</taxon>
        <taxon>Endopterygota</taxon>
        <taxon>Diptera</taxon>
        <taxon>Nematocera</taxon>
        <taxon>Chironomoidea</taxon>
        <taxon>Chironomidae</taxon>
        <taxon>Chironominae</taxon>
        <taxon>Chironomus</taxon>
    </lineage>
</organism>
<reference evidence="10" key="2">
    <citation type="submission" date="2022-10" db="EMBL/GenBank/DDBJ databases">
        <authorList>
            <consortium name="ENA_rothamsted_submissions"/>
            <consortium name="culmorum"/>
            <person name="King R."/>
        </authorList>
    </citation>
    <scope>NUCLEOTIDE SEQUENCE</scope>
</reference>
<evidence type="ECO:0000256" key="5">
    <source>
        <dbReference type="ARBA" id="ARBA00022833"/>
    </source>
</evidence>
<dbReference type="Proteomes" id="UP001153620">
    <property type="component" value="Chromosome 4"/>
</dbReference>
<dbReference type="PANTHER" id="PTHR24379:SF121">
    <property type="entry name" value="C2H2-TYPE DOMAIN-CONTAINING PROTEIN"/>
    <property type="match status" value="1"/>
</dbReference>
<accession>A0A9N9WXV9</accession>
<proteinExistence type="predicted"/>
<feature type="domain" description="C2H2-type" evidence="9">
    <location>
        <begin position="382"/>
        <end position="409"/>
    </location>
</feature>
<dbReference type="OrthoDB" id="654211at2759"/>
<evidence type="ECO:0000256" key="3">
    <source>
        <dbReference type="ARBA" id="ARBA00022737"/>
    </source>
</evidence>
<reference evidence="10" key="1">
    <citation type="submission" date="2022-01" db="EMBL/GenBank/DDBJ databases">
        <authorList>
            <person name="King R."/>
        </authorList>
    </citation>
    <scope>NUCLEOTIDE SEQUENCE</scope>
</reference>
<dbReference type="AlphaFoldDB" id="A0A9N9WXV9"/>
<evidence type="ECO:0000256" key="4">
    <source>
        <dbReference type="ARBA" id="ARBA00022771"/>
    </source>
</evidence>
<evidence type="ECO:0000256" key="7">
    <source>
        <dbReference type="PROSITE-ProRule" id="PRU00042"/>
    </source>
</evidence>
<dbReference type="Pfam" id="PF00096">
    <property type="entry name" value="zf-C2H2"/>
    <property type="match status" value="3"/>
</dbReference>
<keyword evidence="5" id="KW-0862">Zinc</keyword>
<dbReference type="Gene3D" id="3.40.1800.20">
    <property type="match status" value="1"/>
</dbReference>
<dbReference type="SUPFAM" id="SSF57667">
    <property type="entry name" value="beta-beta-alpha zinc fingers"/>
    <property type="match status" value="4"/>
</dbReference>
<dbReference type="PROSITE" id="PS50157">
    <property type="entry name" value="ZINC_FINGER_C2H2_2"/>
    <property type="match status" value="6"/>
</dbReference>
<dbReference type="PROSITE" id="PS00028">
    <property type="entry name" value="ZINC_FINGER_C2H2_1"/>
    <property type="match status" value="6"/>
</dbReference>
<evidence type="ECO:0000256" key="6">
    <source>
        <dbReference type="ARBA" id="ARBA00023242"/>
    </source>
</evidence>
<dbReference type="InterPro" id="IPR036236">
    <property type="entry name" value="Znf_C2H2_sf"/>
</dbReference>
<keyword evidence="6" id="KW-0539">Nucleus</keyword>
<dbReference type="GO" id="GO:0008270">
    <property type="term" value="F:zinc ion binding"/>
    <property type="evidence" value="ECO:0007669"/>
    <property type="project" value="UniProtKB-KW"/>
</dbReference>
<dbReference type="SMART" id="SM00355">
    <property type="entry name" value="ZnF_C2H2"/>
    <property type="match status" value="8"/>
</dbReference>
<feature type="region of interest" description="Disordered" evidence="8">
    <location>
        <begin position="184"/>
        <end position="204"/>
    </location>
</feature>
<sequence>MNKVVILNCDNCFICNVYLGPFRNSLNSSTEDSDKPIYELLETLINIRITRKIQHESSVCQECFLKIEKYNNLQRECYDIQQTLYDLYHNFHLNQRQSAMDCNEFLAVKMEESTDPVVKIRCQKCNKSFSNIHEMGNHKDCKKSNTTKIDNQKISKTFIKHAGKMGLNYDYESFQNAFFTDAEKEASGRPVNKKPLPPSKKKFDEKISEKFKRMAKSKGINYNIDAFHRAFFTEGEINSKNKKKEPTSPKVQSGQKQSPQASAKKKQVAKNFVKILENDGINYNLETFQRAFGFTEDGEYKRKLKRLQDRESEFNQQKENGSVKCSYCDERFSSRALFVEHTKIHKPANEFHCVDCDKDFKTKNCLAFHVASDHERKKTGPFECPICFKTYPDRNAFRAHYYIHIMDRKYLCVRCGANFYHKKSFEMHVLMHDDIRPFACEICNKAFRTKGKLKIHLRVHTGEKLYECPHCPGKRFRQKWGMDLHIRKTHMSEVQNLVQCRICGMQFQAKSKLRQHLANAHEVADTNEPFNIGDDD</sequence>